<gene>
    <name evidence="3" type="primary">CLEC3B</name>
    <name evidence="3" type="ORF">GWK47_025189</name>
</gene>
<dbReference type="OrthoDB" id="6355241at2759"/>
<dbReference type="Gene3D" id="3.10.100.10">
    <property type="entry name" value="Mannose-Binding Protein A, subunit A"/>
    <property type="match status" value="1"/>
</dbReference>
<proteinExistence type="predicted"/>
<comment type="caution">
    <text evidence="3">The sequence shown here is derived from an EMBL/GenBank/DDBJ whole genome shotgun (WGS) entry which is preliminary data.</text>
</comment>
<dbReference type="InterPro" id="IPR001304">
    <property type="entry name" value="C-type_lectin-like"/>
</dbReference>
<dbReference type="SUPFAM" id="SSF56436">
    <property type="entry name" value="C-type lectin-like"/>
    <property type="match status" value="1"/>
</dbReference>
<organism evidence="3 4">
    <name type="scientific">Chionoecetes opilio</name>
    <name type="common">Atlantic snow crab</name>
    <name type="synonym">Cancer opilio</name>
    <dbReference type="NCBI Taxonomy" id="41210"/>
    <lineage>
        <taxon>Eukaryota</taxon>
        <taxon>Metazoa</taxon>
        <taxon>Ecdysozoa</taxon>
        <taxon>Arthropoda</taxon>
        <taxon>Crustacea</taxon>
        <taxon>Multicrustacea</taxon>
        <taxon>Malacostraca</taxon>
        <taxon>Eumalacostraca</taxon>
        <taxon>Eucarida</taxon>
        <taxon>Decapoda</taxon>
        <taxon>Pleocyemata</taxon>
        <taxon>Brachyura</taxon>
        <taxon>Eubrachyura</taxon>
        <taxon>Majoidea</taxon>
        <taxon>Majidae</taxon>
        <taxon>Chionoecetes</taxon>
    </lineage>
</organism>
<reference evidence="3" key="1">
    <citation type="submission" date="2020-07" db="EMBL/GenBank/DDBJ databases">
        <title>The High-quality genome of the commercially important snow crab, Chionoecetes opilio.</title>
        <authorList>
            <person name="Jeong J.-H."/>
            <person name="Ryu S."/>
        </authorList>
    </citation>
    <scope>NUCLEOTIDE SEQUENCE</scope>
    <source>
        <strain evidence="3">MADBK_172401_WGS</strain>
        <tissue evidence="3">Digestive gland</tissue>
    </source>
</reference>
<dbReference type="EMBL" id="JACEEZ010025324">
    <property type="protein sequence ID" value="KAG0701999.1"/>
    <property type="molecule type" value="Genomic_DNA"/>
</dbReference>
<dbReference type="Proteomes" id="UP000770661">
    <property type="component" value="Unassembled WGS sequence"/>
</dbReference>
<name>A0A8J4XKR4_CHIOP</name>
<feature type="signal peptide" evidence="1">
    <location>
        <begin position="1"/>
        <end position="18"/>
    </location>
</feature>
<evidence type="ECO:0000313" key="4">
    <source>
        <dbReference type="Proteomes" id="UP000770661"/>
    </source>
</evidence>
<protein>
    <submittedName>
        <fullName evidence="3">Tetranectin</fullName>
    </submittedName>
</protein>
<evidence type="ECO:0000256" key="1">
    <source>
        <dbReference type="SAM" id="SignalP"/>
    </source>
</evidence>
<sequence length="172" mass="18843">MICHLVLGVLLGGLTVDATTERNSSARVGCAAPFVMVGERCIHIDYATQGTWGFFDDVYCIAIGGDNLAKVDDANFFGDLVQYIKNTGWNDALYWIGATDAGHEGHWVWPNGAPVEMGTPFWGTYGCYNQQYPDGLAAENCAILDGNANLYFNDFNCDDTTYSIFGICEKHL</sequence>
<keyword evidence="1" id="KW-0732">Signal</keyword>
<dbReference type="PROSITE" id="PS50041">
    <property type="entry name" value="C_TYPE_LECTIN_2"/>
    <property type="match status" value="1"/>
</dbReference>
<dbReference type="InterPro" id="IPR016186">
    <property type="entry name" value="C-type_lectin-like/link_sf"/>
</dbReference>
<keyword evidence="4" id="KW-1185">Reference proteome</keyword>
<evidence type="ECO:0000313" key="3">
    <source>
        <dbReference type="EMBL" id="KAG0701999.1"/>
    </source>
</evidence>
<evidence type="ECO:0000259" key="2">
    <source>
        <dbReference type="PROSITE" id="PS50041"/>
    </source>
</evidence>
<feature type="domain" description="C-type lectin" evidence="2">
    <location>
        <begin position="59"/>
        <end position="158"/>
    </location>
</feature>
<feature type="chain" id="PRO_5035297422" evidence="1">
    <location>
        <begin position="19"/>
        <end position="172"/>
    </location>
</feature>
<dbReference type="InterPro" id="IPR016187">
    <property type="entry name" value="CTDL_fold"/>
</dbReference>
<dbReference type="Pfam" id="PF00059">
    <property type="entry name" value="Lectin_C"/>
    <property type="match status" value="1"/>
</dbReference>
<accession>A0A8J4XKR4</accession>
<dbReference type="AlphaFoldDB" id="A0A8J4XKR4"/>